<gene>
    <name evidence="1" type="ORF">EDD65_10690</name>
</gene>
<keyword evidence="2" id="KW-1185">Reference proteome</keyword>
<dbReference type="AlphaFoldDB" id="A0A4R3KY73"/>
<dbReference type="Proteomes" id="UP000294567">
    <property type="component" value="Unassembled WGS sequence"/>
</dbReference>
<dbReference type="EMBL" id="SMAE01000006">
    <property type="protein sequence ID" value="TCS89424.1"/>
    <property type="molecule type" value="Genomic_DNA"/>
</dbReference>
<reference evidence="1 2" key="1">
    <citation type="submission" date="2019-03" db="EMBL/GenBank/DDBJ databases">
        <title>Genomic Encyclopedia of Type Strains, Phase IV (KMG-IV): sequencing the most valuable type-strain genomes for metagenomic binning, comparative biology and taxonomic classification.</title>
        <authorList>
            <person name="Goeker M."/>
        </authorList>
    </citation>
    <scope>NUCLEOTIDE SEQUENCE [LARGE SCALE GENOMIC DNA]</scope>
    <source>
        <strain evidence="1 2">DSM 26752</strain>
    </source>
</reference>
<comment type="caution">
    <text evidence="1">The sequence shown here is derived from an EMBL/GenBank/DDBJ whole genome shotgun (WGS) entry which is preliminary data.</text>
</comment>
<organism evidence="1 2">
    <name type="scientific">Keratinibaculum paraultunense</name>
    <dbReference type="NCBI Taxonomy" id="1278232"/>
    <lineage>
        <taxon>Bacteria</taxon>
        <taxon>Bacillati</taxon>
        <taxon>Bacillota</taxon>
        <taxon>Tissierellia</taxon>
        <taxon>Tissierellales</taxon>
        <taxon>Tepidimicrobiaceae</taxon>
        <taxon>Keratinibaculum</taxon>
    </lineage>
</organism>
<sequence>MLKSIFIAIFLFGLLLFQYILAFILVKRSENIVKMVQEIQEKVDKPANLNKLKDEEVFKKESFKREIPVDDREIIFEKELKLDNSTKEIEINIETDFK</sequence>
<accession>A0A4R3KY73</accession>
<evidence type="ECO:0000313" key="2">
    <source>
        <dbReference type="Proteomes" id="UP000294567"/>
    </source>
</evidence>
<proteinExistence type="predicted"/>
<dbReference type="RefSeq" id="WP_132027542.1">
    <property type="nucleotide sequence ID" value="NZ_CP068564.1"/>
</dbReference>
<protein>
    <submittedName>
        <fullName evidence="1">Uncharacterized protein</fullName>
    </submittedName>
</protein>
<evidence type="ECO:0000313" key="1">
    <source>
        <dbReference type="EMBL" id="TCS89424.1"/>
    </source>
</evidence>
<name>A0A4R3KY73_9FIRM</name>